<accession>X0XTR8</accession>
<evidence type="ECO:0000259" key="1">
    <source>
        <dbReference type="Pfam" id="PF01568"/>
    </source>
</evidence>
<dbReference type="GO" id="GO:0016020">
    <property type="term" value="C:membrane"/>
    <property type="evidence" value="ECO:0007669"/>
    <property type="project" value="TreeGrafter"/>
</dbReference>
<dbReference type="InterPro" id="IPR006657">
    <property type="entry name" value="MoPterin_dinucl-bd_dom"/>
</dbReference>
<proteinExistence type="predicted"/>
<dbReference type="InterPro" id="IPR050123">
    <property type="entry name" value="Prok_molybdopt-oxidoreductase"/>
</dbReference>
<name>X0XTR8_9ZZZZ</name>
<dbReference type="Gene3D" id="3.40.50.12440">
    <property type="match status" value="1"/>
</dbReference>
<dbReference type="PANTHER" id="PTHR43105">
    <property type="entry name" value="RESPIRATORY NITRATE REDUCTASE"/>
    <property type="match status" value="1"/>
</dbReference>
<dbReference type="SUPFAM" id="SSF53706">
    <property type="entry name" value="Formate dehydrogenase/DMSO reductase, domains 1-3"/>
    <property type="match status" value="1"/>
</dbReference>
<evidence type="ECO:0000313" key="2">
    <source>
        <dbReference type="EMBL" id="GAG38707.1"/>
    </source>
</evidence>
<dbReference type="PANTHER" id="PTHR43105:SF2">
    <property type="entry name" value="RESPIRATORY NITRATE REDUCTASE 2 ALPHA CHAIN"/>
    <property type="match status" value="1"/>
</dbReference>
<dbReference type="SUPFAM" id="SSF50692">
    <property type="entry name" value="ADC-like"/>
    <property type="match status" value="1"/>
</dbReference>
<dbReference type="GO" id="GO:0043546">
    <property type="term" value="F:molybdopterin cofactor binding"/>
    <property type="evidence" value="ECO:0007669"/>
    <property type="project" value="InterPro"/>
</dbReference>
<dbReference type="InterPro" id="IPR009010">
    <property type="entry name" value="Asp_de-COase-like_dom_sf"/>
</dbReference>
<organism evidence="2">
    <name type="scientific">marine sediment metagenome</name>
    <dbReference type="NCBI Taxonomy" id="412755"/>
    <lineage>
        <taxon>unclassified sequences</taxon>
        <taxon>metagenomes</taxon>
        <taxon>ecological metagenomes</taxon>
    </lineage>
</organism>
<dbReference type="AlphaFoldDB" id="X0XTR8"/>
<dbReference type="GO" id="GO:0016491">
    <property type="term" value="F:oxidoreductase activity"/>
    <property type="evidence" value="ECO:0007669"/>
    <property type="project" value="InterPro"/>
</dbReference>
<feature type="non-terminal residue" evidence="2">
    <location>
        <position position="237"/>
    </location>
</feature>
<reference evidence="2" key="1">
    <citation type="journal article" date="2014" name="Front. Microbiol.">
        <title>High frequency of phylogenetically diverse reductive dehalogenase-homologous genes in deep subseafloor sedimentary metagenomes.</title>
        <authorList>
            <person name="Kawai M."/>
            <person name="Futagami T."/>
            <person name="Toyoda A."/>
            <person name="Takaki Y."/>
            <person name="Nishi S."/>
            <person name="Hori S."/>
            <person name="Arai W."/>
            <person name="Tsubouchi T."/>
            <person name="Morono Y."/>
            <person name="Uchiyama I."/>
            <person name="Ito T."/>
            <person name="Fujiyama A."/>
            <person name="Inagaki F."/>
            <person name="Takami H."/>
        </authorList>
    </citation>
    <scope>NUCLEOTIDE SEQUENCE</scope>
    <source>
        <strain evidence="2">Expedition CK06-06</strain>
    </source>
</reference>
<dbReference type="EMBL" id="BARS01044672">
    <property type="protein sequence ID" value="GAG38707.1"/>
    <property type="molecule type" value="Genomic_DNA"/>
</dbReference>
<sequence>MPTPWPFILAMSSAVVEPYQEARGEWPALAELCTVLAERAKARGLEDYPRGDGTQQRYADLWDRFTMKGALATEEGVVRESLADAVETGNMPPGTTVETFREKGYVRYSGWSAMALGRANASPFPHAETHSPLRNHIELGHPYPTLTRRAQFLIDHPWYREAGEDLPVHKEPPSMGGDYPFRLSGGHSRWSIHAMNITNPLMLETHRGKPFVLINDAVARERGIEDDALVRVRNDVR</sequence>
<dbReference type="Pfam" id="PF01568">
    <property type="entry name" value="Molydop_binding"/>
    <property type="match status" value="1"/>
</dbReference>
<gene>
    <name evidence="2" type="ORF">S01H1_67447</name>
</gene>
<comment type="caution">
    <text evidence="2">The sequence shown here is derived from an EMBL/GenBank/DDBJ whole genome shotgun (WGS) entry which is preliminary data.</text>
</comment>
<protein>
    <recommendedName>
        <fullName evidence="1">Molybdopterin dinucleotide-binding domain-containing protein</fullName>
    </recommendedName>
</protein>
<feature type="domain" description="Molybdopterin dinucleotide-binding" evidence="1">
    <location>
        <begin position="181"/>
        <end position="235"/>
    </location>
</feature>